<reference evidence="10 11" key="1">
    <citation type="journal article" date="2019" name="Nat. Microbiol.">
        <title>Mediterranean grassland soil C-N compound turnover is dependent on rainfall and depth, and is mediated by genomically divergent microorganisms.</title>
        <authorList>
            <person name="Diamond S."/>
            <person name="Andeer P.F."/>
            <person name="Li Z."/>
            <person name="Crits-Christoph A."/>
            <person name="Burstein D."/>
            <person name="Anantharaman K."/>
            <person name="Lane K.R."/>
            <person name="Thomas B.C."/>
            <person name="Pan C."/>
            <person name="Northen T.R."/>
            <person name="Banfield J.F."/>
        </authorList>
    </citation>
    <scope>NUCLEOTIDE SEQUENCE [LARGE SCALE GENOMIC DNA]</scope>
    <source>
        <strain evidence="10">WS_9</strain>
    </source>
</reference>
<proteinExistence type="predicted"/>
<keyword evidence="6 8" id="KW-1133">Transmembrane helix</keyword>
<comment type="subcellular location">
    <subcellularLocation>
        <location evidence="1">Cell membrane</location>
        <topology evidence="1">Multi-pass membrane protein</topology>
    </subcellularLocation>
</comment>
<sequence length="434" mass="46462">MNRTASLNPISRAAIMIAALAFLVRIVFVSVHERPLFSDEVDYDRLGSTLAATGTYSDDGRPTAYRPVGYPGLVAGVYAIGGRRPWAVHLAQAALGGISALMLWLLAGRGRAGLCASGAWALYPPSILYADLLLPETVFTTLLLVGAVLAMRGVFADRRGSLLLGAMVGLLVLLKPMALLLLIALPFAALVDRLRPTHFALLTLGALLVISPWLVRNWIVVGYPTPATSIGANLLIGNNPNATGGYTGQIPPSMIPPESAEAERDAGEISSALGYIGKDPLRFLRNGFGKLAHVFGSEGGMIVWAFHRSPGDRSTPLREKYRSLPLWLHAAVSGPYALAMLLGTLGLFTQPRGPTRAYFLAFLGTSLAVYFVFFGGGRYHFPLMPFFVLFAAQWLAGGPTGPAKPGWKTYAAVAVIWEALIGVWIAEIVLVLRP</sequence>
<feature type="transmembrane region" description="Helical" evidence="8">
    <location>
        <begin position="379"/>
        <end position="397"/>
    </location>
</feature>
<feature type="transmembrane region" description="Helical" evidence="8">
    <location>
        <begin position="12"/>
        <end position="31"/>
    </location>
</feature>
<evidence type="ECO:0000313" key="10">
    <source>
        <dbReference type="EMBL" id="TMQ64365.1"/>
    </source>
</evidence>
<evidence type="ECO:0000313" key="11">
    <source>
        <dbReference type="Proteomes" id="UP000317691"/>
    </source>
</evidence>
<evidence type="ECO:0000256" key="7">
    <source>
        <dbReference type="ARBA" id="ARBA00023136"/>
    </source>
</evidence>
<dbReference type="PANTHER" id="PTHR33908:SF11">
    <property type="entry name" value="MEMBRANE PROTEIN"/>
    <property type="match status" value="1"/>
</dbReference>
<evidence type="ECO:0000259" key="9">
    <source>
        <dbReference type="Pfam" id="PF13231"/>
    </source>
</evidence>
<dbReference type="GO" id="GO:0005886">
    <property type="term" value="C:plasma membrane"/>
    <property type="evidence" value="ECO:0007669"/>
    <property type="project" value="UniProtKB-SubCell"/>
</dbReference>
<feature type="transmembrane region" description="Helical" evidence="8">
    <location>
        <begin position="162"/>
        <end position="191"/>
    </location>
</feature>
<dbReference type="AlphaFoldDB" id="A0A538TL96"/>
<feature type="transmembrane region" description="Helical" evidence="8">
    <location>
        <begin position="127"/>
        <end position="150"/>
    </location>
</feature>
<feature type="transmembrane region" description="Helical" evidence="8">
    <location>
        <begin position="355"/>
        <end position="373"/>
    </location>
</feature>
<accession>A0A538TL96</accession>
<evidence type="ECO:0000256" key="8">
    <source>
        <dbReference type="SAM" id="Phobius"/>
    </source>
</evidence>
<feature type="domain" description="Glycosyltransferase RgtA/B/C/D-like" evidence="9">
    <location>
        <begin position="67"/>
        <end position="215"/>
    </location>
</feature>
<keyword evidence="2" id="KW-1003">Cell membrane</keyword>
<keyword evidence="4 10" id="KW-0808">Transferase</keyword>
<dbReference type="InterPro" id="IPR050297">
    <property type="entry name" value="LipidA_mod_glycosyltrf_83"/>
</dbReference>
<gene>
    <name evidence="10" type="ORF">E6K79_07725</name>
</gene>
<dbReference type="EMBL" id="VBOZ01000022">
    <property type="protein sequence ID" value="TMQ64365.1"/>
    <property type="molecule type" value="Genomic_DNA"/>
</dbReference>
<name>A0A538TL96_UNCEI</name>
<evidence type="ECO:0000256" key="2">
    <source>
        <dbReference type="ARBA" id="ARBA00022475"/>
    </source>
</evidence>
<feature type="transmembrane region" description="Helical" evidence="8">
    <location>
        <begin position="409"/>
        <end position="432"/>
    </location>
</feature>
<feature type="transmembrane region" description="Helical" evidence="8">
    <location>
        <begin position="197"/>
        <end position="215"/>
    </location>
</feature>
<comment type="caution">
    <text evidence="10">The sequence shown here is derived from an EMBL/GenBank/DDBJ whole genome shotgun (WGS) entry which is preliminary data.</text>
</comment>
<keyword evidence="3" id="KW-0328">Glycosyltransferase</keyword>
<evidence type="ECO:0000256" key="1">
    <source>
        <dbReference type="ARBA" id="ARBA00004651"/>
    </source>
</evidence>
<dbReference type="PANTHER" id="PTHR33908">
    <property type="entry name" value="MANNOSYLTRANSFERASE YKCB-RELATED"/>
    <property type="match status" value="1"/>
</dbReference>
<dbReference type="Proteomes" id="UP000317691">
    <property type="component" value="Unassembled WGS sequence"/>
</dbReference>
<feature type="transmembrane region" description="Helical" evidence="8">
    <location>
        <begin position="88"/>
        <end position="107"/>
    </location>
</feature>
<dbReference type="GO" id="GO:0009103">
    <property type="term" value="P:lipopolysaccharide biosynthetic process"/>
    <property type="evidence" value="ECO:0007669"/>
    <property type="project" value="UniProtKB-ARBA"/>
</dbReference>
<keyword evidence="7 8" id="KW-0472">Membrane</keyword>
<dbReference type="InterPro" id="IPR038731">
    <property type="entry name" value="RgtA/B/C-like"/>
</dbReference>
<evidence type="ECO:0000256" key="3">
    <source>
        <dbReference type="ARBA" id="ARBA00022676"/>
    </source>
</evidence>
<evidence type="ECO:0000256" key="4">
    <source>
        <dbReference type="ARBA" id="ARBA00022679"/>
    </source>
</evidence>
<dbReference type="GO" id="GO:0016763">
    <property type="term" value="F:pentosyltransferase activity"/>
    <property type="evidence" value="ECO:0007669"/>
    <property type="project" value="TreeGrafter"/>
</dbReference>
<evidence type="ECO:0000256" key="6">
    <source>
        <dbReference type="ARBA" id="ARBA00022989"/>
    </source>
</evidence>
<dbReference type="Pfam" id="PF13231">
    <property type="entry name" value="PMT_2"/>
    <property type="match status" value="1"/>
</dbReference>
<protein>
    <submittedName>
        <fullName evidence="10">Glycosyltransferase family 39 protein</fullName>
    </submittedName>
</protein>
<feature type="transmembrane region" description="Helical" evidence="8">
    <location>
        <begin position="326"/>
        <end position="348"/>
    </location>
</feature>
<keyword evidence="5 8" id="KW-0812">Transmembrane</keyword>
<organism evidence="10 11">
    <name type="scientific">Eiseniibacteriota bacterium</name>
    <dbReference type="NCBI Taxonomy" id="2212470"/>
    <lineage>
        <taxon>Bacteria</taxon>
        <taxon>Candidatus Eiseniibacteriota</taxon>
    </lineage>
</organism>
<evidence type="ECO:0000256" key="5">
    <source>
        <dbReference type="ARBA" id="ARBA00022692"/>
    </source>
</evidence>